<dbReference type="PANTHER" id="PTHR43364:SF4">
    <property type="entry name" value="NAD(P)-LINKED OXIDOREDUCTASE SUPERFAMILY PROTEIN"/>
    <property type="match status" value="1"/>
</dbReference>
<evidence type="ECO:0000259" key="2">
    <source>
        <dbReference type="Pfam" id="PF00248"/>
    </source>
</evidence>
<dbReference type="InterPro" id="IPR050523">
    <property type="entry name" value="AKR_Detox_Biosynth"/>
</dbReference>
<dbReference type="OrthoDB" id="9803483at2"/>
<dbReference type="CDD" id="cd19079">
    <property type="entry name" value="AKR_EcYajO-like"/>
    <property type="match status" value="1"/>
</dbReference>
<evidence type="ECO:0000256" key="1">
    <source>
        <dbReference type="ARBA" id="ARBA00023002"/>
    </source>
</evidence>
<dbReference type="InterPro" id="IPR036812">
    <property type="entry name" value="NAD(P)_OxRdtase_dom_sf"/>
</dbReference>
<dbReference type="SUPFAM" id="SSF51430">
    <property type="entry name" value="NAD(P)-linked oxidoreductase"/>
    <property type="match status" value="1"/>
</dbReference>
<dbReference type="GO" id="GO:0016491">
    <property type="term" value="F:oxidoreductase activity"/>
    <property type="evidence" value="ECO:0007669"/>
    <property type="project" value="UniProtKB-KW"/>
</dbReference>
<dbReference type="InterPro" id="IPR023210">
    <property type="entry name" value="NADP_OxRdtase_dom"/>
</dbReference>
<evidence type="ECO:0000313" key="4">
    <source>
        <dbReference type="Proteomes" id="UP000183974"/>
    </source>
</evidence>
<dbReference type="GO" id="GO:0005829">
    <property type="term" value="C:cytosol"/>
    <property type="evidence" value="ECO:0007669"/>
    <property type="project" value="UniProtKB-ARBA"/>
</dbReference>
<gene>
    <name evidence="3" type="ORF">SAMN05444398_102127</name>
</gene>
<organism evidence="3 4">
    <name type="scientific">Roseovarius pacificus</name>
    <dbReference type="NCBI Taxonomy" id="337701"/>
    <lineage>
        <taxon>Bacteria</taxon>
        <taxon>Pseudomonadati</taxon>
        <taxon>Pseudomonadota</taxon>
        <taxon>Alphaproteobacteria</taxon>
        <taxon>Rhodobacterales</taxon>
        <taxon>Roseobacteraceae</taxon>
        <taxon>Roseovarius</taxon>
    </lineage>
</organism>
<keyword evidence="1" id="KW-0560">Oxidoreductase</keyword>
<protein>
    <submittedName>
        <fullName evidence="3">Predicted oxidoreductase</fullName>
    </submittedName>
</protein>
<dbReference type="Gene3D" id="3.20.20.100">
    <property type="entry name" value="NADP-dependent oxidoreductase domain"/>
    <property type="match status" value="1"/>
</dbReference>
<reference evidence="3 4" key="1">
    <citation type="submission" date="2016-11" db="EMBL/GenBank/DDBJ databases">
        <authorList>
            <person name="Jaros S."/>
            <person name="Januszkiewicz K."/>
            <person name="Wedrychowicz H."/>
        </authorList>
    </citation>
    <scope>NUCLEOTIDE SEQUENCE [LARGE SCALE GENOMIC DNA]</scope>
    <source>
        <strain evidence="3 4">DSM 29589</strain>
    </source>
</reference>
<dbReference type="Pfam" id="PF00248">
    <property type="entry name" value="Aldo_ket_red"/>
    <property type="match status" value="1"/>
</dbReference>
<dbReference type="AlphaFoldDB" id="A0A1M7A0R2"/>
<name>A0A1M7A0R2_9RHOB</name>
<evidence type="ECO:0000313" key="3">
    <source>
        <dbReference type="EMBL" id="SHL36256.1"/>
    </source>
</evidence>
<dbReference type="EMBL" id="FRBR01000002">
    <property type="protein sequence ID" value="SHL36256.1"/>
    <property type="molecule type" value="Genomic_DNA"/>
</dbReference>
<dbReference type="STRING" id="337701.SAMN05444398_102127"/>
<accession>A0A1M7A0R2</accession>
<keyword evidence="4" id="KW-1185">Reference proteome</keyword>
<feature type="domain" description="NADP-dependent oxidoreductase" evidence="2">
    <location>
        <begin position="15"/>
        <end position="316"/>
    </location>
</feature>
<sequence length="326" mass="35898">MDYVSFGKSNLKVSRLCLGAMGFGAKSWRDWVLEADEAAPVIDRALSHGINFFDTCDFYSAGESERILGQTVLKHHPRDSVVIATKAGNPMAGHPNGRSFSRKHLFKAIDDSLLRLGTDHVDLFQTHIWHPDTDIDELVGAMADIVRAGKALYVGAATMPAWAFTLCRETARRRNLPAFLSMQCELNPAHRECERELLPYARHEGLATIPFSPMGRGFLSADRRDPGQATPRTKSDDYTTKHYYRAADFAVQQVLAEIAAERRATASQIALAWTLQRPGVTAPIFGATSQAQVDEAVAAMDITLSEDEIARIDETYAPRPLSGGGH</sequence>
<dbReference type="FunFam" id="3.20.20.100:FF:000004">
    <property type="entry name" value="Oxidoreductase, aldo/keto reductase"/>
    <property type="match status" value="1"/>
</dbReference>
<proteinExistence type="predicted"/>
<dbReference type="PANTHER" id="PTHR43364">
    <property type="entry name" value="NADH-SPECIFIC METHYLGLYOXAL REDUCTASE-RELATED"/>
    <property type="match status" value="1"/>
</dbReference>
<dbReference type="Proteomes" id="UP000183974">
    <property type="component" value="Unassembled WGS sequence"/>
</dbReference>